<dbReference type="Gene3D" id="6.10.140.1710">
    <property type="match status" value="1"/>
</dbReference>
<dbReference type="SUPFAM" id="SSF50156">
    <property type="entry name" value="PDZ domain-like"/>
    <property type="match status" value="1"/>
</dbReference>
<dbReference type="GO" id="GO:0005634">
    <property type="term" value="C:nucleus"/>
    <property type="evidence" value="ECO:0007669"/>
    <property type="project" value="TreeGrafter"/>
</dbReference>
<sequence>MTDENRQGRPTITVEEVQKLVKQKDLIEEQIRAYFNVLEDQKDVGMNGPLVDLEGYPRGDIDLYQVRNARHNIVCLQNDHKQIMQQIEEALHLLHAQKRETGEAGPRVQDQPPCQSFAKVDDVTPGSPASLSGLRVGDEIVEFGSVNSQNFKNLQIIASVVQHSEGKNKNKKKSKDDKCGSEVTTPENSSSPGMMEMHDENSNQSSIADGSPIKQENSNNASPAPELMHSSQGEGSDSKSEESQLPSKDQLSTEGKNIHTSESAVDSLENEEVQSLGENDSSTEVVKSTQACGAKKGEDDLGEEVHNLGGGGERGPE</sequence>
<protein>
    <recommendedName>
        <fullName evidence="2">26S proteasome non-ATPase regulatory subunit 9</fullName>
    </recommendedName>
    <alternativeName>
        <fullName evidence="4">26S proteasome regulatory subunit p27</fullName>
    </alternativeName>
</protein>
<evidence type="ECO:0000313" key="10">
    <source>
        <dbReference type="Proteomes" id="UP000886611"/>
    </source>
</evidence>
<feature type="compositionally biased region" description="Polar residues" evidence="7">
    <location>
        <begin position="202"/>
        <end position="222"/>
    </location>
</feature>
<comment type="function">
    <text evidence="5">Acts as a chaperone during the assembly of the 26S proteasome, specifically of the base subcomplex of the PA700/19S regulatory complex (RC). During the base subcomplex assembly is part of an intermediate PSMD9:PSMC6:PSMC3 module, also known as modulator trimer complex; PSMD9 is released during the further base assembly process.</text>
</comment>
<gene>
    <name evidence="9" type="primary">Psmd9</name>
    <name evidence="9" type="ORF">GTO96_0005570</name>
</gene>
<feature type="region of interest" description="Disordered" evidence="7">
    <location>
        <begin position="164"/>
        <end position="317"/>
    </location>
</feature>
<dbReference type="InterPro" id="IPR036034">
    <property type="entry name" value="PDZ_sf"/>
</dbReference>
<feature type="domain" description="PDZ" evidence="8">
    <location>
        <begin position="93"/>
        <end position="154"/>
    </location>
</feature>
<dbReference type="Gene3D" id="2.30.42.10">
    <property type="match status" value="1"/>
</dbReference>
<dbReference type="PANTHER" id="PTHR12651:SF1">
    <property type="entry name" value="26S PROTEASOME NON-ATPASE REGULATORY SUBUNIT 9"/>
    <property type="match status" value="1"/>
</dbReference>
<dbReference type="InterPro" id="IPR001478">
    <property type="entry name" value="PDZ"/>
</dbReference>
<evidence type="ECO:0000256" key="7">
    <source>
        <dbReference type="SAM" id="MobiDB-lite"/>
    </source>
</evidence>
<evidence type="ECO:0000256" key="3">
    <source>
        <dbReference type="ARBA" id="ARBA00023186"/>
    </source>
</evidence>
<accession>A0A8X7XJS3</accession>
<dbReference type="EMBL" id="JAATIS010000094">
    <property type="protein sequence ID" value="KAG2470490.1"/>
    <property type="molecule type" value="Genomic_DNA"/>
</dbReference>
<feature type="compositionally biased region" description="Basic and acidic residues" evidence="7">
    <location>
        <begin position="295"/>
        <end position="306"/>
    </location>
</feature>
<dbReference type="Pfam" id="PF17820">
    <property type="entry name" value="PDZ_6"/>
    <property type="match status" value="1"/>
</dbReference>
<feature type="region of interest" description="Disordered" evidence="7">
    <location>
        <begin position="101"/>
        <end position="130"/>
    </location>
</feature>
<feature type="compositionally biased region" description="Polar residues" evidence="7">
    <location>
        <begin position="276"/>
        <end position="291"/>
    </location>
</feature>
<dbReference type="PROSITE" id="PS50106">
    <property type="entry name" value="PDZ"/>
    <property type="match status" value="1"/>
</dbReference>
<feature type="compositionally biased region" description="Basic and acidic residues" evidence="7">
    <location>
        <begin position="164"/>
        <end position="180"/>
    </location>
</feature>
<organism evidence="9 10">
    <name type="scientific">Polypterus senegalus</name>
    <name type="common">Senegal bichir</name>
    <dbReference type="NCBI Taxonomy" id="55291"/>
    <lineage>
        <taxon>Eukaryota</taxon>
        <taxon>Metazoa</taxon>
        <taxon>Chordata</taxon>
        <taxon>Craniata</taxon>
        <taxon>Vertebrata</taxon>
        <taxon>Euteleostomi</taxon>
        <taxon>Actinopterygii</taxon>
        <taxon>Polypteriformes</taxon>
        <taxon>Polypteridae</taxon>
        <taxon>Polypterus</taxon>
    </lineage>
</organism>
<evidence type="ECO:0000313" key="9">
    <source>
        <dbReference type="EMBL" id="KAG2470490.1"/>
    </source>
</evidence>
<evidence type="ECO:0000259" key="8">
    <source>
        <dbReference type="PROSITE" id="PS50106"/>
    </source>
</evidence>
<keyword evidence="3" id="KW-0143">Chaperone</keyword>
<reference evidence="9 10" key="1">
    <citation type="journal article" date="2021" name="Cell">
        <title>Tracing the genetic footprints of vertebrate landing in non-teleost ray-finned fishes.</title>
        <authorList>
            <person name="Bi X."/>
            <person name="Wang K."/>
            <person name="Yang L."/>
            <person name="Pan H."/>
            <person name="Jiang H."/>
            <person name="Wei Q."/>
            <person name="Fang M."/>
            <person name="Yu H."/>
            <person name="Zhu C."/>
            <person name="Cai Y."/>
            <person name="He Y."/>
            <person name="Gan X."/>
            <person name="Zeng H."/>
            <person name="Yu D."/>
            <person name="Zhu Y."/>
            <person name="Jiang H."/>
            <person name="Qiu Q."/>
            <person name="Yang H."/>
            <person name="Zhang Y.E."/>
            <person name="Wang W."/>
            <person name="Zhu M."/>
            <person name="He S."/>
            <person name="Zhang G."/>
        </authorList>
    </citation>
    <scope>NUCLEOTIDE SEQUENCE [LARGE SCALE GENOMIC DNA]</scope>
    <source>
        <strain evidence="9">Bchr_013</strain>
    </source>
</reference>
<dbReference type="GO" id="GO:0070682">
    <property type="term" value="P:proteasome regulatory particle assembly"/>
    <property type="evidence" value="ECO:0007669"/>
    <property type="project" value="InterPro"/>
</dbReference>
<keyword evidence="10" id="KW-1185">Reference proteome</keyword>
<feature type="compositionally biased region" description="Gly residues" evidence="7">
    <location>
        <begin position="308"/>
        <end position="317"/>
    </location>
</feature>
<dbReference type="InterPro" id="IPR035269">
    <property type="entry name" value="PSMD9"/>
</dbReference>
<evidence type="ECO:0000256" key="4">
    <source>
        <dbReference type="ARBA" id="ARBA00030007"/>
    </source>
</evidence>
<feature type="non-terminal residue" evidence="9">
    <location>
        <position position="317"/>
    </location>
</feature>
<name>A0A8X7XJS3_POLSE</name>
<dbReference type="Proteomes" id="UP000886611">
    <property type="component" value="Unassembled WGS sequence"/>
</dbReference>
<dbReference type="GO" id="GO:0005737">
    <property type="term" value="C:cytoplasm"/>
    <property type="evidence" value="ECO:0007669"/>
    <property type="project" value="TreeGrafter"/>
</dbReference>
<dbReference type="FunFam" id="2.30.42.10:FF:000107">
    <property type="entry name" value="26S proteasome non-ATPase regulatory subunit 9"/>
    <property type="match status" value="1"/>
</dbReference>
<dbReference type="AlphaFoldDB" id="A0A8X7XJS3"/>
<dbReference type="PANTHER" id="PTHR12651">
    <property type="entry name" value="26S PROTEASOME NON-ATPASE REGULATORY SUBUNIT 9"/>
    <property type="match status" value="1"/>
</dbReference>
<proteinExistence type="inferred from homology"/>
<feature type="compositionally biased region" description="Polar residues" evidence="7">
    <location>
        <begin position="243"/>
        <end position="264"/>
    </location>
</feature>
<comment type="similarity">
    <text evidence="1">Belongs to the proteasome subunit p27 family.</text>
</comment>
<comment type="subunit">
    <text evidence="6">Interacts with PSMC3. Part of a transient complex (modulator) containing PSMD9, PSMC6 and PSMC3 formed during the assembly of the 26S proteasome.</text>
</comment>
<evidence type="ECO:0000256" key="6">
    <source>
        <dbReference type="ARBA" id="ARBA00062195"/>
    </source>
</evidence>
<feature type="compositionally biased region" description="Polar residues" evidence="7">
    <location>
        <begin position="182"/>
        <end position="192"/>
    </location>
</feature>
<feature type="non-terminal residue" evidence="9">
    <location>
        <position position="1"/>
    </location>
</feature>
<dbReference type="InterPro" id="IPR041489">
    <property type="entry name" value="PDZ_6"/>
</dbReference>
<dbReference type="InterPro" id="IPR040815">
    <property type="entry name" value="Nas2_N"/>
</dbReference>
<comment type="caution">
    <text evidence="9">The sequence shown here is derived from an EMBL/GenBank/DDBJ whole genome shotgun (WGS) entry which is preliminary data.</text>
</comment>
<evidence type="ECO:0000256" key="1">
    <source>
        <dbReference type="ARBA" id="ARBA00005256"/>
    </source>
</evidence>
<dbReference type="Pfam" id="PF18265">
    <property type="entry name" value="Nas2_N"/>
    <property type="match status" value="1"/>
</dbReference>
<evidence type="ECO:0000256" key="2">
    <source>
        <dbReference type="ARBA" id="ARBA00014937"/>
    </source>
</evidence>
<evidence type="ECO:0000256" key="5">
    <source>
        <dbReference type="ARBA" id="ARBA00054581"/>
    </source>
</evidence>